<organism evidence="2 3">
    <name type="scientific">Thermoactinomyces intermedius</name>
    <dbReference type="NCBI Taxonomy" id="2024"/>
    <lineage>
        <taxon>Bacteria</taxon>
        <taxon>Bacillati</taxon>
        <taxon>Bacillota</taxon>
        <taxon>Bacilli</taxon>
        <taxon>Bacillales</taxon>
        <taxon>Thermoactinomycetaceae</taxon>
        <taxon>Thermoactinomyces</taxon>
    </lineage>
</organism>
<proteinExistence type="predicted"/>
<keyword evidence="3" id="KW-1185">Reference proteome</keyword>
<dbReference type="InterPro" id="IPR012544">
    <property type="entry name" value="PHb"/>
</dbReference>
<comment type="caution">
    <text evidence="2">The sequence shown here is derived from an EMBL/GenBank/DDBJ whole genome shotgun (WGS) entry which is preliminary data.</text>
</comment>
<gene>
    <name evidence="2" type="ORF">I8U20_03250</name>
</gene>
<reference evidence="2 3" key="1">
    <citation type="submission" date="2020-12" db="EMBL/GenBank/DDBJ databases">
        <title>WGS of Thermoactinomyces spp.</title>
        <authorList>
            <person name="Cheng K."/>
        </authorList>
    </citation>
    <scope>NUCLEOTIDE SEQUENCE [LARGE SCALE GENOMIC DNA]</scope>
    <source>
        <strain evidence="3">CICC 10671\DSM 43846</strain>
    </source>
</reference>
<dbReference type="EMBL" id="JAECVW010000001">
    <property type="protein sequence ID" value="MBH8594341.1"/>
    <property type="molecule type" value="Genomic_DNA"/>
</dbReference>
<evidence type="ECO:0000313" key="2">
    <source>
        <dbReference type="EMBL" id="MBH8594341.1"/>
    </source>
</evidence>
<dbReference type="Proteomes" id="UP000633619">
    <property type="component" value="Unassembled WGS sequence"/>
</dbReference>
<name>A0A8I1AAD7_THEIN</name>
<sequence length="115" mass="13658">MEKNRVENSAKHWEQIQKWLYEGEETIYTYGLLLDMVVLTTRRIVLIDRTLFGREKGILSIPYSRIDSIGLYVKGFWNRANVLEIRTKGKTYELEFKRGTDCQGVYRWLSCLICE</sequence>
<dbReference type="AlphaFoldDB" id="A0A8I1AAD7"/>
<evidence type="ECO:0000313" key="3">
    <source>
        <dbReference type="Proteomes" id="UP000633619"/>
    </source>
</evidence>
<protein>
    <submittedName>
        <fullName evidence="2">PH domain-containing protein</fullName>
    </submittedName>
</protein>
<evidence type="ECO:0000259" key="1">
    <source>
        <dbReference type="Pfam" id="PF08000"/>
    </source>
</evidence>
<dbReference type="SUPFAM" id="SSF50729">
    <property type="entry name" value="PH domain-like"/>
    <property type="match status" value="1"/>
</dbReference>
<dbReference type="Pfam" id="PF08000">
    <property type="entry name" value="bPH_1"/>
    <property type="match status" value="1"/>
</dbReference>
<accession>A0A8I1AAD7</accession>
<dbReference type="Gene3D" id="2.30.29.50">
    <property type="entry name" value="Bacterial Pleckstrin homology domain"/>
    <property type="match status" value="1"/>
</dbReference>
<dbReference type="InterPro" id="IPR037063">
    <property type="entry name" value="PHb_sf"/>
</dbReference>
<feature type="domain" description="Bacterial Pleckstrin homology" evidence="1">
    <location>
        <begin position="9"/>
        <end position="110"/>
    </location>
</feature>
<dbReference type="RefSeq" id="WP_181730726.1">
    <property type="nucleotide sequence ID" value="NZ_JACEIR010000001.1"/>
</dbReference>